<proteinExistence type="predicted"/>
<accession>A0A5C6SEK5</accession>
<gene>
    <name evidence="2" type="ORF">FocTR4_00012096</name>
</gene>
<dbReference type="Proteomes" id="UP000321331">
    <property type="component" value="Unassembled WGS sequence"/>
</dbReference>
<reference evidence="2 3" key="1">
    <citation type="submission" date="2019-07" db="EMBL/GenBank/DDBJ databases">
        <title>The First High-Quality Draft Genome Sequence of the Causal Agent of the Current Panama Disease Epidemic.</title>
        <authorList>
            <person name="Warmington R.J."/>
            <person name="Kay W."/>
            <person name="Jeffries A."/>
            <person name="Bebber D."/>
            <person name="Moore K."/>
            <person name="Studholme D.J."/>
        </authorList>
    </citation>
    <scope>NUCLEOTIDE SEQUENCE [LARGE SCALE GENOMIC DNA]</scope>
    <source>
        <strain evidence="2 3">TR4</strain>
    </source>
</reference>
<sequence length="152" mass="17624">MDGMNRRKKPEPDEHDCSMYRMNGIKLIALESKKGRRLRLVPCGQNKNVRSPPALQSLFPRRENPQTLRQQEKTEKFEANRRHDTQVAGQAMDTGAQFEPMDIDNEEASRDNEMCIPTIVLWPPSDDDFDMKEDTEDVEMTCTERSTITNNH</sequence>
<evidence type="ECO:0000256" key="1">
    <source>
        <dbReference type="SAM" id="MobiDB-lite"/>
    </source>
</evidence>
<dbReference type="EMBL" id="VMNF01000014">
    <property type="protein sequence ID" value="TXB96999.1"/>
    <property type="molecule type" value="Genomic_DNA"/>
</dbReference>
<protein>
    <submittedName>
        <fullName evidence="2">Uncharacterized protein</fullName>
    </submittedName>
</protein>
<organism evidence="2 3">
    <name type="scientific">Fusarium oxysporum f. sp. cubense</name>
    <dbReference type="NCBI Taxonomy" id="61366"/>
    <lineage>
        <taxon>Eukaryota</taxon>
        <taxon>Fungi</taxon>
        <taxon>Dikarya</taxon>
        <taxon>Ascomycota</taxon>
        <taxon>Pezizomycotina</taxon>
        <taxon>Sordariomycetes</taxon>
        <taxon>Hypocreomycetidae</taxon>
        <taxon>Hypocreales</taxon>
        <taxon>Nectriaceae</taxon>
        <taxon>Fusarium</taxon>
        <taxon>Fusarium oxysporum species complex</taxon>
    </lineage>
</organism>
<feature type="region of interest" description="Disordered" evidence="1">
    <location>
        <begin position="41"/>
        <end position="99"/>
    </location>
</feature>
<evidence type="ECO:0000313" key="2">
    <source>
        <dbReference type="EMBL" id="TXB96999.1"/>
    </source>
</evidence>
<name>A0A5C6SEK5_FUSOC</name>
<dbReference type="AlphaFoldDB" id="A0A5C6SEK5"/>
<evidence type="ECO:0000313" key="3">
    <source>
        <dbReference type="Proteomes" id="UP000321331"/>
    </source>
</evidence>
<feature type="compositionally biased region" description="Basic and acidic residues" evidence="1">
    <location>
        <begin position="60"/>
        <end position="85"/>
    </location>
</feature>
<comment type="caution">
    <text evidence="2">The sequence shown here is derived from an EMBL/GenBank/DDBJ whole genome shotgun (WGS) entry which is preliminary data.</text>
</comment>